<gene>
    <name evidence="1" type="ORF">M5D96_012877</name>
</gene>
<dbReference type="AlphaFoldDB" id="A0A9Q0BK29"/>
<dbReference type="Proteomes" id="UP001059596">
    <property type="component" value="Unassembled WGS sequence"/>
</dbReference>
<reference evidence="1" key="1">
    <citation type="journal article" date="2023" name="Genome Biol. Evol.">
        <title>Long-read-based Genome Assembly of Drosophila gunungcola Reveals Fewer Chemosensory Genes in Flower-breeding Species.</title>
        <authorList>
            <person name="Negi A."/>
            <person name="Liao B.Y."/>
            <person name="Yeh S.D."/>
        </authorList>
    </citation>
    <scope>NUCLEOTIDE SEQUENCE</scope>
    <source>
        <strain evidence="1">Sukarami</strain>
    </source>
</reference>
<keyword evidence="2" id="KW-1185">Reference proteome</keyword>
<accession>A0A9Q0BK29</accession>
<dbReference type="EMBL" id="JAMKOV010000076">
    <property type="protein sequence ID" value="KAI8034324.1"/>
    <property type="molecule type" value="Genomic_DNA"/>
</dbReference>
<comment type="caution">
    <text evidence="1">The sequence shown here is derived from an EMBL/GenBank/DDBJ whole genome shotgun (WGS) entry which is preliminary data.</text>
</comment>
<evidence type="ECO:0000313" key="2">
    <source>
        <dbReference type="Proteomes" id="UP001059596"/>
    </source>
</evidence>
<feature type="non-terminal residue" evidence="1">
    <location>
        <position position="87"/>
    </location>
</feature>
<evidence type="ECO:0000313" key="1">
    <source>
        <dbReference type="EMBL" id="KAI8034324.1"/>
    </source>
</evidence>
<protein>
    <submittedName>
        <fullName evidence="1">Uncharacterized protein</fullName>
    </submittedName>
</protein>
<organism evidence="1 2">
    <name type="scientific">Drosophila gunungcola</name>
    <name type="common">fruit fly</name>
    <dbReference type="NCBI Taxonomy" id="103775"/>
    <lineage>
        <taxon>Eukaryota</taxon>
        <taxon>Metazoa</taxon>
        <taxon>Ecdysozoa</taxon>
        <taxon>Arthropoda</taxon>
        <taxon>Hexapoda</taxon>
        <taxon>Insecta</taxon>
        <taxon>Pterygota</taxon>
        <taxon>Neoptera</taxon>
        <taxon>Endopterygota</taxon>
        <taxon>Diptera</taxon>
        <taxon>Brachycera</taxon>
        <taxon>Muscomorpha</taxon>
        <taxon>Ephydroidea</taxon>
        <taxon>Drosophilidae</taxon>
        <taxon>Drosophila</taxon>
        <taxon>Sophophora</taxon>
    </lineage>
</organism>
<name>A0A9Q0BK29_9MUSC</name>
<sequence length="87" mass="10225">SEERGKLRTYKKKKVGTKKKIEREREEEILRICQQLCVVTKATKIRARERGMAVTNAQEKTQVCSLALQRHKQKHIPIPNWTRPGEE</sequence>
<proteinExistence type="predicted"/>